<reference evidence="2" key="1">
    <citation type="submission" date="2018-10" db="EMBL/GenBank/DDBJ databases">
        <title>Hidden diversity of soil giant viruses.</title>
        <authorList>
            <person name="Schulz F."/>
            <person name="Alteio L."/>
            <person name="Goudeau D."/>
            <person name="Ryan E.M."/>
            <person name="Malmstrom R.R."/>
            <person name="Blanchard J."/>
            <person name="Woyke T."/>
        </authorList>
    </citation>
    <scope>NUCLEOTIDE SEQUENCE</scope>
    <source>
        <strain evidence="2">TEV1</strain>
    </source>
</reference>
<evidence type="ECO:0000313" key="2">
    <source>
        <dbReference type="EMBL" id="AYV75542.1"/>
    </source>
</evidence>
<organism evidence="2">
    <name type="scientific">Terrestrivirus sp</name>
    <dbReference type="NCBI Taxonomy" id="2487775"/>
    <lineage>
        <taxon>Viruses</taxon>
        <taxon>Varidnaviria</taxon>
        <taxon>Bamfordvirae</taxon>
        <taxon>Nucleocytoviricota</taxon>
        <taxon>Megaviricetes</taxon>
        <taxon>Imitervirales</taxon>
        <taxon>Mimiviridae</taxon>
        <taxon>Klosneuvirinae</taxon>
    </lineage>
</organism>
<name>A0A3G4ZL23_9VIRU</name>
<dbReference type="Pfam" id="PF10686">
    <property type="entry name" value="YAcAr"/>
    <property type="match status" value="1"/>
</dbReference>
<gene>
    <name evidence="2" type="ORF">Terrestrivirus2_50</name>
</gene>
<proteinExistence type="predicted"/>
<dbReference type="InterPro" id="IPR019627">
    <property type="entry name" value="YAcAr"/>
</dbReference>
<dbReference type="EMBL" id="MK071980">
    <property type="protein sequence ID" value="AYV75542.1"/>
    <property type="molecule type" value="Genomic_DNA"/>
</dbReference>
<protein>
    <recommendedName>
        <fullName evidence="1">YspA cpYpsA-related SLOG domain-containing protein</fullName>
    </recommendedName>
</protein>
<dbReference type="SUPFAM" id="SSF102405">
    <property type="entry name" value="MCP/YpsA-like"/>
    <property type="match status" value="1"/>
</dbReference>
<dbReference type="Gene3D" id="3.40.50.450">
    <property type="match status" value="1"/>
</dbReference>
<accession>A0A3G4ZL23</accession>
<feature type="domain" description="YspA cpYpsA-related SLOG" evidence="1">
    <location>
        <begin position="1"/>
        <end position="68"/>
    </location>
</feature>
<evidence type="ECO:0000259" key="1">
    <source>
        <dbReference type="Pfam" id="PF10686"/>
    </source>
</evidence>
<sequence>MKVAIIGSRLFNNYEHMCNKINELIKEQNISIIDITEIISGGAMGADKLAEKFADDNNISKNIIKPNYKDPEMIKKYGKERWGNIAPLERNGEIVKLCDIVIAFPFSESNGTLDAIKKAKKINKTVYVFPVDDFIKK</sequence>